<evidence type="ECO:0000259" key="12">
    <source>
        <dbReference type="Pfam" id="PF14368"/>
    </source>
</evidence>
<organism evidence="13 14">
    <name type="scientific">Cardamine amara subsp. amara</name>
    <dbReference type="NCBI Taxonomy" id="228776"/>
    <lineage>
        <taxon>Eukaryota</taxon>
        <taxon>Viridiplantae</taxon>
        <taxon>Streptophyta</taxon>
        <taxon>Embryophyta</taxon>
        <taxon>Tracheophyta</taxon>
        <taxon>Spermatophyta</taxon>
        <taxon>Magnoliopsida</taxon>
        <taxon>eudicotyledons</taxon>
        <taxon>Gunneridae</taxon>
        <taxon>Pentapetalae</taxon>
        <taxon>rosids</taxon>
        <taxon>malvids</taxon>
        <taxon>Brassicales</taxon>
        <taxon>Brassicaceae</taxon>
        <taxon>Cardamineae</taxon>
        <taxon>Cardamine</taxon>
    </lineage>
</organism>
<evidence type="ECO:0000256" key="5">
    <source>
        <dbReference type="ARBA" id="ARBA00022729"/>
    </source>
</evidence>
<dbReference type="GO" id="GO:0005886">
    <property type="term" value="C:plasma membrane"/>
    <property type="evidence" value="ECO:0007669"/>
    <property type="project" value="UniProtKB-SubCell"/>
</dbReference>
<keyword evidence="14" id="KW-1185">Reference proteome</keyword>
<reference evidence="13 14" key="1">
    <citation type="submission" date="2024-04" db="EMBL/GenBank/DDBJ databases">
        <title>Genome assembly C_amara_ONT_v2.</title>
        <authorList>
            <person name="Yant L."/>
            <person name="Moore C."/>
            <person name="Slenker M."/>
        </authorList>
    </citation>
    <scope>NUCLEOTIDE SEQUENCE [LARGE SCALE GENOMIC DNA]</scope>
    <source>
        <tissue evidence="13">Leaf</tissue>
    </source>
</reference>
<feature type="region of interest" description="Disordered" evidence="10">
    <location>
        <begin position="101"/>
        <end position="124"/>
    </location>
</feature>
<dbReference type="Pfam" id="PF14368">
    <property type="entry name" value="LTP_2"/>
    <property type="match status" value="1"/>
</dbReference>
<evidence type="ECO:0000256" key="7">
    <source>
        <dbReference type="ARBA" id="ARBA00023157"/>
    </source>
</evidence>
<keyword evidence="7" id="KW-1015">Disulfide bond</keyword>
<dbReference type="EMBL" id="JBANAX010000942">
    <property type="protein sequence ID" value="KAL1187689.1"/>
    <property type="molecule type" value="Genomic_DNA"/>
</dbReference>
<evidence type="ECO:0000313" key="14">
    <source>
        <dbReference type="Proteomes" id="UP001558713"/>
    </source>
</evidence>
<sequence>MTTAMMIIFTTAMTMMALILMPAVEAQTECVSKLIPCASDLKTTTKPSVDCCSSIKEAVEKELKCLCTIYTTPGLLSQFNVTTAQALGLSTRCNVTTDLSSCSGSGSPSPKSSLPPPAGKTGKDAGAGNKLAGYGITTVMLSLISAIFF</sequence>
<evidence type="ECO:0000256" key="8">
    <source>
        <dbReference type="ARBA" id="ARBA00023180"/>
    </source>
</evidence>
<name>A0ABD0ZBM0_CARAN</name>
<dbReference type="PANTHER" id="PTHR33044">
    <property type="entry name" value="BIFUNCTIONAL INHIBITOR/LIPID-TRANSFER PROTEIN/SEED STORAGE 2S ALBUMIN SUPERFAMILY PROTEIN-RELATED"/>
    <property type="match status" value="1"/>
</dbReference>
<proteinExistence type="inferred from homology"/>
<keyword evidence="8" id="KW-0325">Glycoprotein</keyword>
<keyword evidence="5 11" id="KW-0732">Signal</keyword>
<dbReference type="InterPro" id="IPR036312">
    <property type="entry name" value="Bifun_inhib/LTP/seed_sf"/>
</dbReference>
<evidence type="ECO:0000256" key="6">
    <source>
        <dbReference type="ARBA" id="ARBA00023136"/>
    </source>
</evidence>
<protein>
    <submittedName>
        <fullName evidence="13">Non-specific lipid transfer protein GPI-anchored 7</fullName>
    </submittedName>
</protein>
<keyword evidence="6" id="KW-0472">Membrane</keyword>
<evidence type="ECO:0000256" key="10">
    <source>
        <dbReference type="SAM" id="MobiDB-lite"/>
    </source>
</evidence>
<keyword evidence="3" id="KW-1003">Cell membrane</keyword>
<evidence type="ECO:0000256" key="9">
    <source>
        <dbReference type="ARBA" id="ARBA00023288"/>
    </source>
</evidence>
<evidence type="ECO:0000256" key="2">
    <source>
        <dbReference type="ARBA" id="ARBA00009748"/>
    </source>
</evidence>
<evidence type="ECO:0000256" key="4">
    <source>
        <dbReference type="ARBA" id="ARBA00022622"/>
    </source>
</evidence>
<dbReference type="AlphaFoldDB" id="A0ABD0ZBM0"/>
<dbReference type="GO" id="GO:0098552">
    <property type="term" value="C:side of membrane"/>
    <property type="evidence" value="ECO:0007669"/>
    <property type="project" value="UniProtKB-KW"/>
</dbReference>
<evidence type="ECO:0000256" key="11">
    <source>
        <dbReference type="SAM" id="SignalP"/>
    </source>
</evidence>
<comment type="similarity">
    <text evidence="2">Belongs to the plant LTP family.</text>
</comment>
<feature type="chain" id="PRO_5044865966" evidence="11">
    <location>
        <begin position="27"/>
        <end position="149"/>
    </location>
</feature>
<comment type="caution">
    <text evidence="13">The sequence shown here is derived from an EMBL/GenBank/DDBJ whole genome shotgun (WGS) entry which is preliminary data.</text>
</comment>
<feature type="compositionally biased region" description="Low complexity" evidence="10">
    <location>
        <begin position="101"/>
        <end position="112"/>
    </location>
</feature>
<dbReference type="SUPFAM" id="SSF47699">
    <property type="entry name" value="Bifunctional inhibitor/lipid-transfer protein/seed storage 2S albumin"/>
    <property type="match status" value="1"/>
</dbReference>
<keyword evidence="4" id="KW-0336">GPI-anchor</keyword>
<dbReference type="InterPro" id="IPR043325">
    <property type="entry name" value="LTSS"/>
</dbReference>
<evidence type="ECO:0000256" key="3">
    <source>
        <dbReference type="ARBA" id="ARBA00022475"/>
    </source>
</evidence>
<keyword evidence="9" id="KW-0449">Lipoprotein</keyword>
<evidence type="ECO:0000256" key="1">
    <source>
        <dbReference type="ARBA" id="ARBA00004609"/>
    </source>
</evidence>
<dbReference type="InterPro" id="IPR016140">
    <property type="entry name" value="Bifunc_inhib/LTP/seed_store"/>
</dbReference>
<feature type="domain" description="Bifunctional inhibitor/plant lipid transfer protein/seed storage helical" evidence="12">
    <location>
        <begin position="15"/>
        <end position="102"/>
    </location>
</feature>
<gene>
    <name evidence="13" type="ORF">V5N11_010946</name>
</gene>
<accession>A0ABD0ZBM0</accession>
<dbReference type="Proteomes" id="UP001558713">
    <property type="component" value="Unassembled WGS sequence"/>
</dbReference>
<comment type="subcellular location">
    <subcellularLocation>
        <location evidence="1">Cell membrane</location>
        <topology evidence="1">Lipid-anchor</topology>
        <topology evidence="1">GPI-anchor</topology>
    </subcellularLocation>
</comment>
<feature type="signal peptide" evidence="11">
    <location>
        <begin position="1"/>
        <end position="26"/>
    </location>
</feature>
<dbReference type="Gene3D" id="1.10.110.10">
    <property type="entry name" value="Plant lipid-transfer and hydrophobic proteins"/>
    <property type="match status" value="1"/>
</dbReference>
<dbReference type="CDD" id="cd00010">
    <property type="entry name" value="AAI_LTSS"/>
    <property type="match status" value="1"/>
</dbReference>
<evidence type="ECO:0000313" key="13">
    <source>
        <dbReference type="EMBL" id="KAL1187689.1"/>
    </source>
</evidence>